<dbReference type="AlphaFoldDB" id="A0AA86UE31"/>
<protein>
    <submittedName>
        <fullName evidence="4">Hypothetical_protein</fullName>
    </submittedName>
</protein>
<comment type="caution">
    <text evidence="2">The sequence shown here is derived from an EMBL/GenBank/DDBJ whole genome shotgun (WGS) entry which is preliminary data.</text>
</comment>
<accession>A0AA86UE31</accession>
<feature type="region of interest" description="Disordered" evidence="1">
    <location>
        <begin position="36"/>
        <end position="101"/>
    </location>
</feature>
<reference evidence="4 6" key="2">
    <citation type="submission" date="2024-07" db="EMBL/GenBank/DDBJ databases">
        <authorList>
            <person name="Akdeniz Z."/>
        </authorList>
    </citation>
    <scope>NUCLEOTIDE SEQUENCE [LARGE SCALE GENOMIC DNA]</scope>
</reference>
<evidence type="ECO:0000256" key="1">
    <source>
        <dbReference type="SAM" id="MobiDB-lite"/>
    </source>
</evidence>
<name>A0AA86UE31_9EUKA</name>
<feature type="region of interest" description="Disordered" evidence="1">
    <location>
        <begin position="142"/>
        <end position="189"/>
    </location>
</feature>
<dbReference type="Proteomes" id="UP001642409">
    <property type="component" value="Unassembled WGS sequence"/>
</dbReference>
<reference evidence="2" key="1">
    <citation type="submission" date="2023-06" db="EMBL/GenBank/DDBJ databases">
        <authorList>
            <person name="Kurt Z."/>
        </authorList>
    </citation>
    <scope>NUCLEOTIDE SEQUENCE</scope>
</reference>
<evidence type="ECO:0000313" key="3">
    <source>
        <dbReference type="EMBL" id="CAI9952080.1"/>
    </source>
</evidence>
<evidence type="ECO:0000313" key="2">
    <source>
        <dbReference type="EMBL" id="CAI9952074.1"/>
    </source>
</evidence>
<feature type="compositionally biased region" description="Polar residues" evidence="1">
    <location>
        <begin position="57"/>
        <end position="71"/>
    </location>
</feature>
<proteinExistence type="predicted"/>
<evidence type="ECO:0000313" key="4">
    <source>
        <dbReference type="EMBL" id="CAL5981931.1"/>
    </source>
</evidence>
<keyword evidence="6" id="KW-1185">Reference proteome</keyword>
<organism evidence="2">
    <name type="scientific">Hexamita inflata</name>
    <dbReference type="NCBI Taxonomy" id="28002"/>
    <lineage>
        <taxon>Eukaryota</taxon>
        <taxon>Metamonada</taxon>
        <taxon>Diplomonadida</taxon>
        <taxon>Hexamitidae</taxon>
        <taxon>Hexamitinae</taxon>
        <taxon>Hexamita</taxon>
    </lineage>
</organism>
<dbReference type="EMBL" id="CATOUU010000831">
    <property type="protein sequence ID" value="CAI9952074.1"/>
    <property type="molecule type" value="Genomic_DNA"/>
</dbReference>
<dbReference type="EMBL" id="CATOUU010000831">
    <property type="protein sequence ID" value="CAI9952080.1"/>
    <property type="molecule type" value="Genomic_DNA"/>
</dbReference>
<evidence type="ECO:0000313" key="5">
    <source>
        <dbReference type="EMBL" id="CAL5981943.1"/>
    </source>
</evidence>
<feature type="compositionally biased region" description="Polar residues" evidence="1">
    <location>
        <begin position="37"/>
        <end position="49"/>
    </location>
</feature>
<evidence type="ECO:0000313" key="6">
    <source>
        <dbReference type="Proteomes" id="UP001642409"/>
    </source>
</evidence>
<feature type="compositionally biased region" description="Basic and acidic residues" evidence="1">
    <location>
        <begin position="159"/>
        <end position="170"/>
    </location>
</feature>
<sequence length="189" mass="22447">MCEQYKYNLKVKLNTYVTSLKISYLLKRKLRKRKRINNLSQKSLSNHSQKLVKMNQKRQLTQNRKPSQAQQKPRKRSSKWNIRNSLSKNRELRKISTRLNPRKQLIYPRQYTPKLGICKNKQTKTEPRNLIKLMKRCIKGNHHQTMPIQRNNLPCKPEGNNEQRETEKRQPVSGNQVSESDKTGPLTTQ</sequence>
<gene>
    <name evidence="2" type="ORF">HINF_LOCUS39719</name>
    <name evidence="3" type="ORF">HINF_LOCUS39725</name>
    <name evidence="4" type="ORF">HINF_LOCUS6890</name>
    <name evidence="5" type="ORF">HINF_LOCUS6896</name>
</gene>
<dbReference type="EMBL" id="CAXDID020000014">
    <property type="protein sequence ID" value="CAL5981931.1"/>
    <property type="molecule type" value="Genomic_DNA"/>
</dbReference>
<feature type="compositionally biased region" description="Polar residues" evidence="1">
    <location>
        <begin position="143"/>
        <end position="152"/>
    </location>
</feature>
<dbReference type="EMBL" id="CAXDID020000014">
    <property type="protein sequence ID" value="CAL5981943.1"/>
    <property type="molecule type" value="Genomic_DNA"/>
</dbReference>